<accession>G9ZGC1</accession>
<keyword evidence="8 9" id="KW-0472">Membrane</keyword>
<evidence type="ECO:0000313" key="10">
    <source>
        <dbReference type="EMBL" id="EHM53297.1"/>
    </source>
</evidence>
<dbReference type="AlphaFoldDB" id="G9ZGC1"/>
<evidence type="ECO:0000256" key="5">
    <source>
        <dbReference type="ARBA" id="ARBA00022692"/>
    </source>
</evidence>
<feature type="transmembrane region" description="Helical" evidence="9">
    <location>
        <begin position="275"/>
        <end position="296"/>
    </location>
</feature>
<feature type="transmembrane region" description="Helical" evidence="9">
    <location>
        <begin position="308"/>
        <end position="330"/>
    </location>
</feature>
<feature type="transmembrane region" description="Helical" evidence="9">
    <location>
        <begin position="124"/>
        <end position="147"/>
    </location>
</feature>
<feature type="transmembrane region" description="Helical" evidence="9">
    <location>
        <begin position="69"/>
        <end position="87"/>
    </location>
</feature>
<evidence type="ECO:0000256" key="6">
    <source>
        <dbReference type="ARBA" id="ARBA00022847"/>
    </source>
</evidence>
<dbReference type="InterPro" id="IPR004684">
    <property type="entry name" value="2keto-3dGluconate_permease"/>
</dbReference>
<dbReference type="GO" id="GO:0016020">
    <property type="term" value="C:membrane"/>
    <property type="evidence" value="ECO:0007669"/>
    <property type="project" value="InterPro"/>
</dbReference>
<evidence type="ECO:0000256" key="4">
    <source>
        <dbReference type="ARBA" id="ARBA00022597"/>
    </source>
</evidence>
<evidence type="ECO:0000256" key="7">
    <source>
        <dbReference type="ARBA" id="ARBA00022989"/>
    </source>
</evidence>
<keyword evidence="3" id="KW-1003">Cell membrane</keyword>
<name>G9ZGC1_9GAMM</name>
<dbReference type="GO" id="GO:0015649">
    <property type="term" value="F:2-keto-3-deoxygluconate:proton symporter activity"/>
    <property type="evidence" value="ECO:0007669"/>
    <property type="project" value="InterPro"/>
</dbReference>
<feature type="transmembrane region" description="Helical" evidence="9">
    <location>
        <begin position="217"/>
        <end position="236"/>
    </location>
</feature>
<keyword evidence="7 9" id="KW-1133">Transmembrane helix</keyword>
<evidence type="ECO:0000256" key="8">
    <source>
        <dbReference type="ARBA" id="ARBA00023136"/>
    </source>
</evidence>
<evidence type="ECO:0000313" key="11">
    <source>
        <dbReference type="Proteomes" id="UP000004750"/>
    </source>
</evidence>
<keyword evidence="5 9" id="KW-0812">Transmembrane</keyword>
<dbReference type="PATRIC" id="fig|797473.3.peg.1483"/>
<dbReference type="HOGENOM" id="CLU_057476_0_0_6"/>
<feature type="transmembrane region" description="Helical" evidence="9">
    <location>
        <begin position="242"/>
        <end position="263"/>
    </location>
</feature>
<protein>
    <submittedName>
        <fullName evidence="10">Putative 2-keto-3-deoxygluconate transporter</fullName>
    </submittedName>
</protein>
<sequence length="341" mass="35102">MLLFLLSLEVAMSTRPDATPRSIVPLYDWMNRLPGGAMVIPLVLGSLVGTFAPEALNIGSFTTALFKNSAAPLIALLIFATGMQITLRSSGPVLAHTGVVLLCKTLLPALLVTLLGLVVGRDGIAGASLLALLTIVANSNGGIWLAFTGKYGDFRDRGAYIASAVNDGPFFVLLFLGVSGLADIPVLLMVAAVVPLLLGMVIGNLDSKWTEVMKPTGAIVIPFFAFALGTGINLHAIATGGAVGLVLGVLCCLLTGAMTYAGYKLLLHRGQQSGIGFAAGTTAGNAVITPEIVAQADPSMLPYVQTATAQVAAAVLVSAVLAPLVAAWVLKREGGLPQEQE</sequence>
<evidence type="ECO:0000256" key="3">
    <source>
        <dbReference type="ARBA" id="ARBA00022475"/>
    </source>
</evidence>
<gene>
    <name evidence="10" type="ORF">HMPREF9080_01824</name>
</gene>
<dbReference type="Pfam" id="PF03812">
    <property type="entry name" value="KdgT"/>
    <property type="match status" value="1"/>
</dbReference>
<evidence type="ECO:0000256" key="1">
    <source>
        <dbReference type="ARBA" id="ARBA00006430"/>
    </source>
</evidence>
<evidence type="ECO:0000256" key="2">
    <source>
        <dbReference type="ARBA" id="ARBA00022448"/>
    </source>
</evidence>
<reference evidence="10 11" key="1">
    <citation type="submission" date="2011-08" db="EMBL/GenBank/DDBJ databases">
        <authorList>
            <person name="Weinstock G."/>
            <person name="Sodergren E."/>
            <person name="Clifton S."/>
            <person name="Fulton L."/>
            <person name="Fulton B."/>
            <person name="Courtney L."/>
            <person name="Fronick C."/>
            <person name="Harrison M."/>
            <person name="Strong C."/>
            <person name="Farmer C."/>
            <person name="Delahaunty K."/>
            <person name="Markovic C."/>
            <person name="Hall O."/>
            <person name="Minx P."/>
            <person name="Tomlinson C."/>
            <person name="Mitreva M."/>
            <person name="Hou S."/>
            <person name="Chen J."/>
            <person name="Wollam A."/>
            <person name="Pepin K.H."/>
            <person name="Johnson M."/>
            <person name="Bhonagiri V."/>
            <person name="Zhang X."/>
            <person name="Suruliraj S."/>
            <person name="Warren W."/>
            <person name="Chinwalla A."/>
            <person name="Mardis E.R."/>
            <person name="Wilson R.K."/>
        </authorList>
    </citation>
    <scope>NUCLEOTIDE SEQUENCE [LARGE SCALE GENOMIC DNA]</scope>
    <source>
        <strain evidence="10 11">F0432</strain>
    </source>
</reference>
<dbReference type="EMBL" id="AGCM01000105">
    <property type="protein sequence ID" value="EHM53297.1"/>
    <property type="molecule type" value="Genomic_DNA"/>
</dbReference>
<organism evidence="10 11">
    <name type="scientific">Cardiobacterium valvarum F0432</name>
    <dbReference type="NCBI Taxonomy" id="797473"/>
    <lineage>
        <taxon>Bacteria</taxon>
        <taxon>Pseudomonadati</taxon>
        <taxon>Pseudomonadota</taxon>
        <taxon>Gammaproteobacteria</taxon>
        <taxon>Cardiobacteriales</taxon>
        <taxon>Cardiobacteriaceae</taxon>
        <taxon>Cardiobacterium</taxon>
    </lineage>
</organism>
<comment type="caution">
    <text evidence="10">The sequence shown here is derived from an EMBL/GenBank/DDBJ whole genome shotgun (WGS) entry which is preliminary data.</text>
</comment>
<evidence type="ECO:0000256" key="9">
    <source>
        <dbReference type="SAM" id="Phobius"/>
    </source>
</evidence>
<feature type="transmembrane region" description="Helical" evidence="9">
    <location>
        <begin position="184"/>
        <end position="205"/>
    </location>
</feature>
<keyword evidence="2" id="KW-0813">Transport</keyword>
<dbReference type="STRING" id="797473.HMPREF9080_01824"/>
<proteinExistence type="inferred from homology"/>
<keyword evidence="4" id="KW-0762">Sugar transport</keyword>
<dbReference type="Proteomes" id="UP000004750">
    <property type="component" value="Unassembled WGS sequence"/>
</dbReference>
<comment type="similarity">
    <text evidence="1">Belongs to the KdgT transporter family.</text>
</comment>
<keyword evidence="6" id="KW-0769">Symport</keyword>
<feature type="transmembrane region" description="Helical" evidence="9">
    <location>
        <begin position="99"/>
        <end position="118"/>
    </location>
</feature>